<dbReference type="AlphaFoldDB" id="W8YDL6"/>
<dbReference type="HOGENOM" id="CLU_3149760_0_0_9"/>
<reference evidence="3" key="2">
    <citation type="submission" date="2014-01" db="EMBL/GenBank/DDBJ databases">
        <authorList>
            <person name="Aslett M."/>
        </authorList>
    </citation>
    <scope>NUCLEOTIDE SEQUENCE [LARGE SCALE GENOMIC DNA]</scope>
    <source>
        <strain evidence="3">DB27</strain>
    </source>
</reference>
<proteinExistence type="predicted"/>
<evidence type="ECO:0000313" key="1">
    <source>
        <dbReference type="EMBL" id="CDN38718.1"/>
    </source>
</evidence>
<dbReference type="EMBL" id="HG810020">
    <property type="protein sequence ID" value="CDN38718.1"/>
    <property type="molecule type" value="Genomic_DNA"/>
</dbReference>
<accession>W8YDL6</accession>
<evidence type="ECO:0008006" key="4">
    <source>
        <dbReference type="Google" id="ProtNLM"/>
    </source>
</evidence>
<evidence type="ECO:0000313" key="2">
    <source>
        <dbReference type="EMBL" id="CDN39438.1"/>
    </source>
</evidence>
<organism evidence="3">
    <name type="scientific">Bacillus thuringiensis DB27</name>
    <dbReference type="NCBI Taxonomy" id="1431339"/>
    <lineage>
        <taxon>Bacteria</taxon>
        <taxon>Bacillati</taxon>
        <taxon>Bacillota</taxon>
        <taxon>Bacilli</taxon>
        <taxon>Bacillales</taxon>
        <taxon>Bacillaceae</taxon>
        <taxon>Bacillus</taxon>
        <taxon>Bacillus cereus group</taxon>
    </lineage>
</organism>
<reference evidence="3" key="1">
    <citation type="submission" date="2014-01" db="EMBL/GenBank/DDBJ databases">
        <title>Draft genome sequence of highly nematicidal Bacillus thuringiensis DB27.</title>
        <authorList>
            <person name="Iatsenko I."/>
            <person name="Pickard D."/>
            <person name="Corton C."/>
            <person name="Dougan G."/>
            <person name="Sommer R.J."/>
        </authorList>
    </citation>
    <scope>NUCLEOTIDE SEQUENCE [LARGE SCALE GENOMIC DNA]</scope>
    <source>
        <strain evidence="3">DB27</strain>
    </source>
</reference>
<protein>
    <recommendedName>
        <fullName evidence="4">Transposase DDE domain-containing protein</fullName>
    </recommendedName>
</protein>
<name>W8YDL6_BACTU</name>
<evidence type="ECO:0000313" key="3">
    <source>
        <dbReference type="EMBL" id="CDN39634.1"/>
    </source>
</evidence>
<dbReference type="EMBL" id="HG810024">
    <property type="protein sequence ID" value="CDN39634.1"/>
    <property type="molecule type" value="Genomic_DNA"/>
</dbReference>
<gene>
    <name evidence="1" type="ORF">BTDB27_005060</name>
    <name evidence="2" type="ORF">BTDB27_p000101</name>
    <name evidence="3" type="ORF">BTDB27_p000297</name>
</gene>
<dbReference type="Proteomes" id="UP000030682">
    <property type="component" value="Unassembled WGS sequence"/>
</dbReference>
<dbReference type="EMBL" id="HG810023">
    <property type="protein sequence ID" value="CDN39438.1"/>
    <property type="molecule type" value="Genomic_DNA"/>
</dbReference>
<sequence>MKERGKIEKQFSNLKDKGLEQPRWYGRNRYLLHVQLVFLIHNIAYSF</sequence>